<evidence type="ECO:0000256" key="1">
    <source>
        <dbReference type="SAM" id="Phobius"/>
    </source>
</evidence>
<accession>A0A1N6T064</accession>
<feature type="transmembrane region" description="Helical" evidence="1">
    <location>
        <begin position="79"/>
        <end position="96"/>
    </location>
</feature>
<dbReference type="PANTHER" id="PTHR35867">
    <property type="entry name" value="PROTEIN RSEC"/>
    <property type="match status" value="1"/>
</dbReference>
<dbReference type="STRING" id="34027.SAMN05421829_104278"/>
<feature type="transmembrane region" description="Helical" evidence="1">
    <location>
        <begin position="102"/>
        <end position="122"/>
    </location>
</feature>
<dbReference type="Proteomes" id="UP000186819">
    <property type="component" value="Unassembled WGS sequence"/>
</dbReference>
<keyword evidence="1" id="KW-1133">Transmembrane helix</keyword>
<dbReference type="InterPro" id="IPR007359">
    <property type="entry name" value="SigmaE_reg_RseC_MucC"/>
</dbReference>
<sequence>MSDAVMHEGVVRSVDGGKAVVAVPVQGCSSCGERSRCGVGKLAGGGKVSLVTVPVAESEGLVPGDAVTVAADPDAINRAALLGYLLPALLIVAGAVGGDRLAHTDVAAVLGAFGGLILGVLVTRALPRVFRAAAVPLVLSRRG</sequence>
<dbReference type="PANTHER" id="PTHR35867:SF1">
    <property type="entry name" value="PROTEIN RSEC"/>
    <property type="match status" value="1"/>
</dbReference>
<dbReference type="EMBL" id="FTMD01000004">
    <property type="protein sequence ID" value="SIQ46730.1"/>
    <property type="molecule type" value="Genomic_DNA"/>
</dbReference>
<dbReference type="Pfam" id="PF04246">
    <property type="entry name" value="RseC_MucC"/>
    <property type="match status" value="1"/>
</dbReference>
<keyword evidence="3" id="KW-1185">Reference proteome</keyword>
<dbReference type="AlphaFoldDB" id="A0A1N6T064"/>
<dbReference type="OrthoDB" id="9181229at2"/>
<dbReference type="RefSeq" id="WP_076601614.1">
    <property type="nucleotide sequence ID" value="NZ_FTMD01000004.1"/>
</dbReference>
<name>A0A1N6T064_9RHOO</name>
<keyword evidence="1" id="KW-0472">Membrane</keyword>
<reference evidence="3" key="1">
    <citation type="submission" date="2017-01" db="EMBL/GenBank/DDBJ databases">
        <authorList>
            <person name="Varghese N."/>
            <person name="Submissions S."/>
        </authorList>
    </citation>
    <scope>NUCLEOTIDE SEQUENCE [LARGE SCALE GENOMIC DNA]</scope>
    <source>
        <strain evidence="3">ATCC 51758</strain>
    </source>
</reference>
<proteinExistence type="predicted"/>
<gene>
    <name evidence="2" type="ORF">SAMN05421829_104278</name>
</gene>
<protein>
    <submittedName>
        <fullName evidence="2">Positive regulator of sigma(E), RseC/MucC</fullName>
    </submittedName>
</protein>
<evidence type="ECO:0000313" key="2">
    <source>
        <dbReference type="EMBL" id="SIQ46730.1"/>
    </source>
</evidence>
<keyword evidence="1" id="KW-0812">Transmembrane</keyword>
<organism evidence="2 3">
    <name type="scientific">Aromatoleum tolulyticum</name>
    <dbReference type="NCBI Taxonomy" id="34027"/>
    <lineage>
        <taxon>Bacteria</taxon>
        <taxon>Pseudomonadati</taxon>
        <taxon>Pseudomonadota</taxon>
        <taxon>Betaproteobacteria</taxon>
        <taxon>Rhodocyclales</taxon>
        <taxon>Rhodocyclaceae</taxon>
        <taxon>Aromatoleum</taxon>
    </lineage>
</organism>
<evidence type="ECO:0000313" key="3">
    <source>
        <dbReference type="Proteomes" id="UP000186819"/>
    </source>
</evidence>